<dbReference type="BioCyc" id="PSP1104324:GJSN-728-MONOMER"/>
<dbReference type="Pfam" id="PF12679">
    <property type="entry name" value="ABC2_membrane_2"/>
    <property type="match status" value="1"/>
</dbReference>
<feature type="transmembrane region" description="Helical" evidence="1">
    <location>
        <begin position="244"/>
        <end position="268"/>
    </location>
</feature>
<feature type="transmembrane region" description="Helical" evidence="1">
    <location>
        <begin position="21"/>
        <end position="42"/>
    </location>
</feature>
<feature type="transmembrane region" description="Helical" evidence="1">
    <location>
        <begin position="100"/>
        <end position="127"/>
    </location>
</feature>
<reference evidence="2 3" key="1">
    <citation type="journal article" date="2012" name="J. Bacteriol.">
        <title>Complete genome sequence of strain 1860, a crenarchaeon of the genus pyrobaculum able to grow with various electron acceptors.</title>
        <authorList>
            <person name="Mardanov A.V."/>
            <person name="Gumerov V.M."/>
            <person name="Slobodkina G.B."/>
            <person name="Beletsky A.V."/>
            <person name="Bonch-Osmolovskaya E.A."/>
            <person name="Ravin N.V."/>
            <person name="Skryabin K.G."/>
        </authorList>
    </citation>
    <scope>NUCLEOTIDE SEQUENCE [LARGE SCALE GENOMIC DNA]</scope>
    <source>
        <strain evidence="2 3">1860</strain>
    </source>
</reference>
<keyword evidence="1" id="KW-1133">Transmembrane helix</keyword>
<dbReference type="eggNOG" id="arCOG02440">
    <property type="taxonomic scope" value="Archaea"/>
</dbReference>
<evidence type="ECO:0000256" key="1">
    <source>
        <dbReference type="SAM" id="Phobius"/>
    </source>
</evidence>
<dbReference type="Proteomes" id="UP000005867">
    <property type="component" value="Chromosome"/>
</dbReference>
<protein>
    <submittedName>
        <fullName evidence="2">ABC transporter transmembrane protein</fullName>
    </submittedName>
</protein>
<gene>
    <name evidence="2" type="ORF">P186_0742</name>
</gene>
<accession>G7VI98</accession>
<proteinExistence type="predicted"/>
<dbReference type="RefSeq" id="WP_014288018.1">
    <property type="nucleotide sequence ID" value="NC_016645.1"/>
</dbReference>
<dbReference type="GeneID" id="11595005"/>
<feature type="transmembrane region" description="Helical" evidence="1">
    <location>
        <begin position="170"/>
        <end position="192"/>
    </location>
</feature>
<dbReference type="GO" id="GO:0140359">
    <property type="term" value="F:ABC-type transporter activity"/>
    <property type="evidence" value="ECO:0007669"/>
    <property type="project" value="InterPro"/>
</dbReference>
<dbReference type="PANTHER" id="PTHR43471">
    <property type="entry name" value="ABC TRANSPORTER PERMEASE"/>
    <property type="match status" value="1"/>
</dbReference>
<evidence type="ECO:0000313" key="2">
    <source>
        <dbReference type="EMBL" id="AET32190.1"/>
    </source>
</evidence>
<feature type="transmembrane region" description="Helical" evidence="1">
    <location>
        <begin position="54"/>
        <end position="79"/>
    </location>
</feature>
<keyword evidence="1" id="KW-0472">Membrane</keyword>
<evidence type="ECO:0000313" key="3">
    <source>
        <dbReference type="Proteomes" id="UP000005867"/>
    </source>
</evidence>
<keyword evidence="3" id="KW-1185">Reference proteome</keyword>
<keyword evidence="1 2" id="KW-0812">Transmembrane</keyword>
<organism evidence="2 3">
    <name type="scientific">Pyrobaculum ferrireducens</name>
    <dbReference type="NCBI Taxonomy" id="1104324"/>
    <lineage>
        <taxon>Archaea</taxon>
        <taxon>Thermoproteota</taxon>
        <taxon>Thermoprotei</taxon>
        <taxon>Thermoproteales</taxon>
        <taxon>Thermoproteaceae</taxon>
        <taxon>Pyrobaculum</taxon>
    </lineage>
</organism>
<feature type="transmembrane region" description="Helical" evidence="1">
    <location>
        <begin position="139"/>
        <end position="163"/>
    </location>
</feature>
<dbReference type="KEGG" id="pyr:P186_0742"/>
<dbReference type="GO" id="GO:0005886">
    <property type="term" value="C:plasma membrane"/>
    <property type="evidence" value="ECO:0007669"/>
    <property type="project" value="UniProtKB-SubCell"/>
</dbReference>
<dbReference type="STRING" id="1104324.P186_0742"/>
<dbReference type="HOGENOM" id="CLU_071765_1_0_2"/>
<dbReference type="EMBL" id="CP003098">
    <property type="protein sequence ID" value="AET32190.1"/>
    <property type="molecule type" value="Genomic_DNA"/>
</dbReference>
<name>G7VI98_9CREN</name>
<dbReference type="AlphaFoldDB" id="G7VI98"/>
<sequence>MSKISIIVKYDIAKIVSSRAVVGYVLSFVPLGLGLAYLGLLGFRELGLTGIGPISASLINFVLLISGLVSLSLAALSIVSEKERGFLARVLSQPVSRREYLIGKYISILVAVVLSTAAGFGIAALFISTVLTPVELITYLKFVAIATVYLFSTTSIGMLISVASRSRFDAILSAIAIWFFFTTLYQMVITYIDVVWRLSWTQLAATALANPVEAARLMYVQTLDPNLIYLGQGGVYFAAAYGPYIWLLSTISLAAWGFASIVLAIYIFSRADI</sequence>